<gene>
    <name evidence="9" type="ORF">CHARACLAT_022978</name>
</gene>
<dbReference type="Pfam" id="PF05485">
    <property type="entry name" value="THAP"/>
    <property type="match status" value="1"/>
</dbReference>
<comment type="similarity">
    <text evidence="6">Belongs to the THAP1 family.</text>
</comment>
<evidence type="ECO:0000313" key="9">
    <source>
        <dbReference type="EMBL" id="MED6291378.1"/>
    </source>
</evidence>
<feature type="domain" description="THAP-type" evidence="8">
    <location>
        <begin position="1"/>
        <end position="75"/>
    </location>
</feature>
<evidence type="ECO:0000256" key="5">
    <source>
        <dbReference type="PROSITE-ProRule" id="PRU00309"/>
    </source>
</evidence>
<dbReference type="PROSITE" id="PS50950">
    <property type="entry name" value="ZF_THAP"/>
    <property type="match status" value="1"/>
</dbReference>
<sequence>MPSVCCAVGCDNKKGDPNISFYRLLKEEERRQRWLSAIRRANWTATASSRLCSAHFVSCAKSQNPLSPDYVPTIFPHLSSPNKRKRIYQMARFEHTQALKRKRAVVDADRGETGKAEDRQEVDGNDQQDGGEDRQEVPAPPVSLQLSYSFFQVFVFLEPTTTPTQSFYHPKEQPPAAAEPLPVSGSIHSPVAGADRLCPCDENTAVCDINCCCDRECNEEVALFTSCSISAVRSGSKRLCSQDVAQYTLRTTVDGYSELQSSVQKETNYDILCIQAQN</sequence>
<comment type="subcellular location">
    <subcellularLocation>
        <location evidence="6">Nucleus</location>
        <location evidence="6">Nucleoplasm</location>
    </subcellularLocation>
</comment>
<evidence type="ECO:0000313" key="10">
    <source>
        <dbReference type="Proteomes" id="UP001352852"/>
    </source>
</evidence>
<dbReference type="InterPro" id="IPR026516">
    <property type="entry name" value="THAP1/10"/>
</dbReference>
<dbReference type="Gene3D" id="6.20.210.20">
    <property type="entry name" value="THAP domain"/>
    <property type="match status" value="1"/>
</dbReference>
<reference evidence="9 10" key="1">
    <citation type="submission" date="2021-06" db="EMBL/GenBank/DDBJ databases">
        <authorList>
            <person name="Palmer J.M."/>
        </authorList>
    </citation>
    <scope>NUCLEOTIDE SEQUENCE [LARGE SCALE GENOMIC DNA]</scope>
    <source>
        <strain evidence="9 10">CL_MEX2019</strain>
        <tissue evidence="9">Muscle</tissue>
    </source>
</reference>
<protein>
    <recommendedName>
        <fullName evidence="6">THAP domain-containing protein 1</fullName>
    </recommendedName>
</protein>
<keyword evidence="1" id="KW-0479">Metal-binding</keyword>
<keyword evidence="6" id="KW-0539">Nucleus</keyword>
<dbReference type="InterPro" id="IPR038441">
    <property type="entry name" value="THAP_Znf_sf"/>
</dbReference>
<evidence type="ECO:0000256" key="6">
    <source>
        <dbReference type="RuleBase" id="RU369073"/>
    </source>
</evidence>
<dbReference type="SUPFAM" id="SSF57716">
    <property type="entry name" value="Glucocorticoid receptor-like (DNA-binding domain)"/>
    <property type="match status" value="1"/>
</dbReference>
<proteinExistence type="inferred from homology"/>
<comment type="function">
    <text evidence="6">DNA-binding transcription regulator that regulates endothelial cell proliferation and G1/S cell-cycle progression. Specifically binds the 5'-[AT]NTNN[GT]GGCA[AGT]-3' core DNA sequence and acts by modulating expression of pRB-E2F cell-cycle target genes.</text>
</comment>
<keyword evidence="6" id="KW-0805">Transcription regulation</keyword>
<dbReference type="SMART" id="SM00980">
    <property type="entry name" value="THAP"/>
    <property type="match status" value="1"/>
</dbReference>
<dbReference type="EMBL" id="JAHUTJ010067967">
    <property type="protein sequence ID" value="MED6291378.1"/>
    <property type="molecule type" value="Genomic_DNA"/>
</dbReference>
<accession>A0ABU7EVZ4</accession>
<evidence type="ECO:0000256" key="7">
    <source>
        <dbReference type="SAM" id="MobiDB-lite"/>
    </source>
</evidence>
<dbReference type="Pfam" id="PF25752">
    <property type="entry name" value="DUF1619_N"/>
    <property type="match status" value="1"/>
</dbReference>
<evidence type="ECO:0000259" key="8">
    <source>
        <dbReference type="PROSITE" id="PS50950"/>
    </source>
</evidence>
<dbReference type="InterPro" id="IPR006612">
    <property type="entry name" value="THAP_Znf"/>
</dbReference>
<keyword evidence="10" id="KW-1185">Reference proteome</keyword>
<evidence type="ECO:0000256" key="1">
    <source>
        <dbReference type="ARBA" id="ARBA00022723"/>
    </source>
</evidence>
<keyword evidence="2 5" id="KW-0863">Zinc-finger</keyword>
<dbReference type="Proteomes" id="UP001352852">
    <property type="component" value="Unassembled WGS sequence"/>
</dbReference>
<keyword evidence="6" id="KW-0131">Cell cycle</keyword>
<name>A0ABU7EVZ4_9TELE</name>
<evidence type="ECO:0000256" key="2">
    <source>
        <dbReference type="ARBA" id="ARBA00022771"/>
    </source>
</evidence>
<evidence type="ECO:0000256" key="3">
    <source>
        <dbReference type="ARBA" id="ARBA00022833"/>
    </source>
</evidence>
<feature type="region of interest" description="Disordered" evidence="7">
    <location>
        <begin position="99"/>
        <end position="139"/>
    </location>
</feature>
<feature type="compositionally biased region" description="Basic and acidic residues" evidence="7">
    <location>
        <begin position="104"/>
        <end position="122"/>
    </location>
</feature>
<feature type="non-terminal residue" evidence="9">
    <location>
        <position position="278"/>
    </location>
</feature>
<dbReference type="InterPro" id="IPR057724">
    <property type="entry name" value="TCTN1-3_N"/>
</dbReference>
<organism evidence="9 10">
    <name type="scientific">Characodon lateralis</name>
    <dbReference type="NCBI Taxonomy" id="208331"/>
    <lineage>
        <taxon>Eukaryota</taxon>
        <taxon>Metazoa</taxon>
        <taxon>Chordata</taxon>
        <taxon>Craniata</taxon>
        <taxon>Vertebrata</taxon>
        <taxon>Euteleostomi</taxon>
        <taxon>Actinopterygii</taxon>
        <taxon>Neopterygii</taxon>
        <taxon>Teleostei</taxon>
        <taxon>Neoteleostei</taxon>
        <taxon>Acanthomorphata</taxon>
        <taxon>Ovalentaria</taxon>
        <taxon>Atherinomorphae</taxon>
        <taxon>Cyprinodontiformes</taxon>
        <taxon>Goodeidae</taxon>
        <taxon>Characodon</taxon>
    </lineage>
</organism>
<dbReference type="PANTHER" id="PTHR46600:SF11">
    <property type="entry name" value="THAP DOMAIN-CONTAINING PROTEIN 10"/>
    <property type="match status" value="1"/>
</dbReference>
<keyword evidence="6" id="KW-0804">Transcription</keyword>
<keyword evidence="6" id="KW-0175">Coiled coil</keyword>
<evidence type="ECO:0000256" key="4">
    <source>
        <dbReference type="ARBA" id="ARBA00023125"/>
    </source>
</evidence>
<keyword evidence="3" id="KW-0862">Zinc</keyword>
<dbReference type="PANTHER" id="PTHR46600">
    <property type="entry name" value="THAP DOMAIN-CONTAINING"/>
    <property type="match status" value="1"/>
</dbReference>
<keyword evidence="4 5" id="KW-0238">DNA-binding</keyword>
<comment type="caution">
    <text evidence="9">The sequence shown here is derived from an EMBL/GenBank/DDBJ whole genome shotgun (WGS) entry which is preliminary data.</text>
</comment>